<feature type="domain" description="SIPAR" evidence="3">
    <location>
        <begin position="265"/>
        <end position="451"/>
    </location>
</feature>
<keyword evidence="5" id="KW-1185">Reference proteome</keyword>
<dbReference type="PROSITE" id="PS50297">
    <property type="entry name" value="ANK_REP_REGION"/>
    <property type="match status" value="1"/>
</dbReference>
<dbReference type="Pfam" id="PF15487">
    <property type="entry name" value="FAM220"/>
    <property type="match status" value="1"/>
</dbReference>
<dbReference type="Pfam" id="PF12796">
    <property type="entry name" value="Ank_2"/>
    <property type="match status" value="1"/>
</dbReference>
<dbReference type="PANTHER" id="PTHR31980:SF1">
    <property type="entry name" value="PROTEIN FAM220A"/>
    <property type="match status" value="1"/>
</dbReference>
<name>A0AAD9Q4E1_ACRCE</name>
<dbReference type="PANTHER" id="PTHR31980">
    <property type="entry name" value="PROTEIN FAM220A"/>
    <property type="match status" value="1"/>
</dbReference>
<proteinExistence type="predicted"/>
<dbReference type="EMBL" id="JARQWQ010000071">
    <property type="protein sequence ID" value="KAK2554334.1"/>
    <property type="molecule type" value="Genomic_DNA"/>
</dbReference>
<organism evidence="4 5">
    <name type="scientific">Acropora cervicornis</name>
    <name type="common">Staghorn coral</name>
    <dbReference type="NCBI Taxonomy" id="6130"/>
    <lineage>
        <taxon>Eukaryota</taxon>
        <taxon>Metazoa</taxon>
        <taxon>Cnidaria</taxon>
        <taxon>Anthozoa</taxon>
        <taxon>Hexacorallia</taxon>
        <taxon>Scleractinia</taxon>
        <taxon>Astrocoeniina</taxon>
        <taxon>Acroporidae</taxon>
        <taxon>Acropora</taxon>
    </lineage>
</organism>
<dbReference type="Proteomes" id="UP001249851">
    <property type="component" value="Unassembled WGS sequence"/>
</dbReference>
<evidence type="ECO:0000313" key="5">
    <source>
        <dbReference type="Proteomes" id="UP001249851"/>
    </source>
</evidence>
<protein>
    <recommendedName>
        <fullName evidence="3">SIPAR domain-containing protein</fullName>
    </recommendedName>
</protein>
<dbReference type="SMART" id="SM00248">
    <property type="entry name" value="ANK"/>
    <property type="match status" value="2"/>
</dbReference>
<reference evidence="4" key="1">
    <citation type="journal article" date="2023" name="G3 (Bethesda)">
        <title>Whole genome assembly and annotation of the endangered Caribbean coral Acropora cervicornis.</title>
        <authorList>
            <person name="Selwyn J.D."/>
            <person name="Vollmer S.V."/>
        </authorList>
    </citation>
    <scope>NUCLEOTIDE SEQUENCE</scope>
    <source>
        <strain evidence="4">K2</strain>
    </source>
</reference>
<dbReference type="PROSITE" id="PS50088">
    <property type="entry name" value="ANK_REPEAT"/>
    <property type="match status" value="1"/>
</dbReference>
<comment type="caution">
    <text evidence="4">The sequence shown here is derived from an EMBL/GenBank/DDBJ whole genome shotgun (WGS) entry which is preliminary data.</text>
</comment>
<accession>A0AAD9Q4E1</accession>
<feature type="region of interest" description="Disordered" evidence="2">
    <location>
        <begin position="233"/>
        <end position="289"/>
    </location>
</feature>
<dbReference type="InterPro" id="IPR002110">
    <property type="entry name" value="Ankyrin_rpt"/>
</dbReference>
<evidence type="ECO:0000313" key="4">
    <source>
        <dbReference type="EMBL" id="KAK2554334.1"/>
    </source>
</evidence>
<reference evidence="4" key="2">
    <citation type="journal article" date="2023" name="Science">
        <title>Genomic signatures of disease resistance in endangered staghorn corals.</title>
        <authorList>
            <person name="Vollmer S.V."/>
            <person name="Selwyn J.D."/>
            <person name="Despard B.A."/>
            <person name="Roesel C.L."/>
        </authorList>
    </citation>
    <scope>NUCLEOTIDE SEQUENCE</scope>
    <source>
        <strain evidence="4">K2</strain>
    </source>
</reference>
<gene>
    <name evidence="4" type="ORF">P5673_024344</name>
</gene>
<dbReference type="AlphaFoldDB" id="A0AAD9Q4E1"/>
<sequence>MELEKYRNDQEVSQSFLVNMEAPDVTENHRDYNGLGSGDLGAGEWRRHWRLKGYGLLGSGDDTGDIGAAEWKGHWRLGLGIGDDTLHLRAGEWRQHWRLSGPLQTAGVRCCSVAGGLASGYPSNCWVLHMHSDLICVPQWSALGLGLNCIYTQQFADLFKANRGEPLSWNTKWRTEKKGEHVADTYGLAHPKEVDELSSDSALVFGGIPLEVSQPTLPKRSNKDLTPLCAKGKCVSPRKSSGSSGRDSLLPPIGTIQSFSTSSPSSSARNSPEVGHPTRNEGQVTSARSKDLKLSKANFDNILLHMDSTVVGVWLKRANDSIKILTSWLYDGDNFVRFAHFWLSEMPTSRQNQLIDMEFSIFIDELKFSFGAGLKGGSVSLTDINNFAHAILWEYPEKFNSSEFSDYFLSILLCQCSGRKNNYRALLSDVQCSTLMKQFVQLILATRAFAVVNICTGVLEFYKGAFPSHSYIQSTCDSFACKSNVSLATDFAFQAVKKEFPDVLDFLIQGYTLQYQSLKDGDGKSLIFTAVLGGKGIMLEHLLKKPRVDVNEKAPSGNTALHAAVNTGNISMVQTLINVGRKSMPAMLNVKVQHRST</sequence>
<evidence type="ECO:0000256" key="2">
    <source>
        <dbReference type="SAM" id="MobiDB-lite"/>
    </source>
</evidence>
<evidence type="ECO:0000256" key="1">
    <source>
        <dbReference type="PROSITE-ProRule" id="PRU00023"/>
    </source>
</evidence>
<evidence type="ECO:0000259" key="3">
    <source>
        <dbReference type="Pfam" id="PF15487"/>
    </source>
</evidence>
<feature type="compositionally biased region" description="Low complexity" evidence="2">
    <location>
        <begin position="258"/>
        <end position="271"/>
    </location>
</feature>
<dbReference type="InterPro" id="IPR029155">
    <property type="entry name" value="SIPAR"/>
</dbReference>
<dbReference type="InterPro" id="IPR040355">
    <property type="entry name" value="FAM220A"/>
</dbReference>
<dbReference type="Gene3D" id="1.25.40.20">
    <property type="entry name" value="Ankyrin repeat-containing domain"/>
    <property type="match status" value="1"/>
</dbReference>
<keyword evidence="1" id="KW-0040">ANK repeat</keyword>
<dbReference type="InterPro" id="IPR036770">
    <property type="entry name" value="Ankyrin_rpt-contain_sf"/>
</dbReference>
<feature type="repeat" description="ANK" evidence="1">
    <location>
        <begin position="556"/>
        <end position="580"/>
    </location>
</feature>
<dbReference type="SUPFAM" id="SSF48403">
    <property type="entry name" value="Ankyrin repeat"/>
    <property type="match status" value="1"/>
</dbReference>